<dbReference type="PRINTS" id="PR00035">
    <property type="entry name" value="HTHGNTR"/>
</dbReference>
<dbReference type="AlphaFoldDB" id="A0A1H2YIP0"/>
<evidence type="ECO:0000313" key="5">
    <source>
        <dbReference type="EMBL" id="SDX05102.1"/>
    </source>
</evidence>
<dbReference type="STRING" id="356660.SAMN05444336_103146"/>
<dbReference type="SMART" id="SM00895">
    <property type="entry name" value="FCD"/>
    <property type="match status" value="1"/>
</dbReference>
<keyword evidence="6" id="KW-1185">Reference proteome</keyword>
<feature type="domain" description="HTH gntR-type" evidence="4">
    <location>
        <begin position="3"/>
        <end position="70"/>
    </location>
</feature>
<dbReference type="PROSITE" id="PS50949">
    <property type="entry name" value="HTH_GNTR"/>
    <property type="match status" value="1"/>
</dbReference>
<evidence type="ECO:0000259" key="4">
    <source>
        <dbReference type="PROSITE" id="PS50949"/>
    </source>
</evidence>
<dbReference type="RefSeq" id="WP_092681342.1">
    <property type="nucleotide sequence ID" value="NZ_FNMZ01000003.1"/>
</dbReference>
<keyword evidence="1" id="KW-0805">Transcription regulation</keyword>
<reference evidence="5 6" key="1">
    <citation type="submission" date="2016-10" db="EMBL/GenBank/DDBJ databases">
        <authorList>
            <person name="de Groot N.N."/>
        </authorList>
    </citation>
    <scope>NUCLEOTIDE SEQUENCE [LARGE SCALE GENOMIC DNA]</scope>
    <source>
        <strain evidence="5 6">DSM 17890</strain>
    </source>
</reference>
<dbReference type="Pfam" id="PF00392">
    <property type="entry name" value="GntR"/>
    <property type="match status" value="1"/>
</dbReference>
<keyword evidence="2 5" id="KW-0238">DNA-binding</keyword>
<proteinExistence type="predicted"/>
<dbReference type="EMBL" id="FNMZ01000003">
    <property type="protein sequence ID" value="SDX05102.1"/>
    <property type="molecule type" value="Genomic_DNA"/>
</dbReference>
<dbReference type="InterPro" id="IPR036390">
    <property type="entry name" value="WH_DNA-bd_sf"/>
</dbReference>
<dbReference type="SMART" id="SM00345">
    <property type="entry name" value="HTH_GNTR"/>
    <property type="match status" value="1"/>
</dbReference>
<dbReference type="Gene3D" id="1.10.10.10">
    <property type="entry name" value="Winged helix-like DNA-binding domain superfamily/Winged helix DNA-binding domain"/>
    <property type="match status" value="1"/>
</dbReference>
<dbReference type="InterPro" id="IPR011711">
    <property type="entry name" value="GntR_C"/>
</dbReference>
<dbReference type="PANTHER" id="PTHR43537:SF49">
    <property type="entry name" value="TRANSCRIPTIONAL REGULATORY PROTEIN"/>
    <property type="match status" value="1"/>
</dbReference>
<dbReference type="InterPro" id="IPR008920">
    <property type="entry name" value="TF_FadR/GntR_C"/>
</dbReference>
<organism evidence="5 6">
    <name type="scientific">Albimonas donghaensis</name>
    <dbReference type="NCBI Taxonomy" id="356660"/>
    <lineage>
        <taxon>Bacteria</taxon>
        <taxon>Pseudomonadati</taxon>
        <taxon>Pseudomonadota</taxon>
        <taxon>Alphaproteobacteria</taxon>
        <taxon>Rhodobacterales</taxon>
        <taxon>Paracoccaceae</taxon>
        <taxon>Albimonas</taxon>
    </lineage>
</organism>
<dbReference type="SUPFAM" id="SSF48008">
    <property type="entry name" value="GntR ligand-binding domain-like"/>
    <property type="match status" value="1"/>
</dbReference>
<dbReference type="Gene3D" id="1.20.120.530">
    <property type="entry name" value="GntR ligand-binding domain-like"/>
    <property type="match status" value="1"/>
</dbReference>
<dbReference type="SUPFAM" id="SSF46785">
    <property type="entry name" value="Winged helix' DNA-binding domain"/>
    <property type="match status" value="1"/>
</dbReference>
<evidence type="ECO:0000313" key="6">
    <source>
        <dbReference type="Proteomes" id="UP000199118"/>
    </source>
</evidence>
<sequence>MSRDGATDAYSLILDAIDRGRYPPGARLVETELAERFGVSRTPIREALGRLETQGVVQHDGRRGLVVASLDHNQLGELYEVRAVVEGLAARLAARHAAPEEKALLRRLVEDSRRLTADPESLRDNNRRFHRQVHLASHNRYLNTMLDGIRRSMALLTMTSLSDPLRGAETVDEHDAIVQAIETRDEDGADAAAQRHISRAYEKRLSVEAER</sequence>
<dbReference type="InterPro" id="IPR000485">
    <property type="entry name" value="AsnC-type_HTH_dom"/>
</dbReference>
<dbReference type="Proteomes" id="UP000199118">
    <property type="component" value="Unassembled WGS sequence"/>
</dbReference>
<dbReference type="GO" id="GO:0043565">
    <property type="term" value="F:sequence-specific DNA binding"/>
    <property type="evidence" value="ECO:0007669"/>
    <property type="project" value="InterPro"/>
</dbReference>
<evidence type="ECO:0000256" key="2">
    <source>
        <dbReference type="ARBA" id="ARBA00023125"/>
    </source>
</evidence>
<dbReference type="PANTHER" id="PTHR43537">
    <property type="entry name" value="TRANSCRIPTIONAL REGULATOR, GNTR FAMILY"/>
    <property type="match status" value="1"/>
</dbReference>
<protein>
    <submittedName>
        <fullName evidence="5">DNA-binding transcriptional regulator, GntR family</fullName>
    </submittedName>
</protein>
<evidence type="ECO:0000256" key="3">
    <source>
        <dbReference type="ARBA" id="ARBA00023163"/>
    </source>
</evidence>
<dbReference type="PRINTS" id="PR00033">
    <property type="entry name" value="HTHASNC"/>
</dbReference>
<evidence type="ECO:0000256" key="1">
    <source>
        <dbReference type="ARBA" id="ARBA00023015"/>
    </source>
</evidence>
<name>A0A1H2YIP0_9RHOB</name>
<dbReference type="InterPro" id="IPR000524">
    <property type="entry name" value="Tscrpt_reg_HTH_GntR"/>
</dbReference>
<dbReference type="InterPro" id="IPR036388">
    <property type="entry name" value="WH-like_DNA-bd_sf"/>
</dbReference>
<dbReference type="OrthoDB" id="9812645at2"/>
<gene>
    <name evidence="5" type="ORF">SAMN05444336_103146</name>
</gene>
<accession>A0A1H2YIP0</accession>
<dbReference type="Pfam" id="PF07729">
    <property type="entry name" value="FCD"/>
    <property type="match status" value="1"/>
</dbReference>
<keyword evidence="3" id="KW-0804">Transcription</keyword>
<dbReference type="CDD" id="cd07377">
    <property type="entry name" value="WHTH_GntR"/>
    <property type="match status" value="1"/>
</dbReference>
<dbReference type="GO" id="GO:0003700">
    <property type="term" value="F:DNA-binding transcription factor activity"/>
    <property type="evidence" value="ECO:0007669"/>
    <property type="project" value="InterPro"/>
</dbReference>